<evidence type="ECO:0000259" key="3">
    <source>
        <dbReference type="Pfam" id="PF24758"/>
    </source>
</evidence>
<reference evidence="4" key="1">
    <citation type="submission" date="2022-02" db="EMBL/GenBank/DDBJ databases">
        <authorList>
            <person name="Henning P.M."/>
            <person name="McCubbin A.G."/>
            <person name="Shore J.S."/>
        </authorList>
    </citation>
    <scope>NUCLEOTIDE SEQUENCE</scope>
    <source>
        <strain evidence="4">F60SS</strain>
        <tissue evidence="4">Leaves</tissue>
    </source>
</reference>
<evidence type="ECO:0000313" key="4">
    <source>
        <dbReference type="EMBL" id="KAJ4840993.1"/>
    </source>
</evidence>
<feature type="region of interest" description="Disordered" evidence="1">
    <location>
        <begin position="130"/>
        <end position="151"/>
    </location>
</feature>
<keyword evidence="5" id="KW-1185">Reference proteome</keyword>
<accession>A0A9Q0FZW1</accession>
<dbReference type="SUPFAM" id="SSF52047">
    <property type="entry name" value="RNI-like"/>
    <property type="match status" value="1"/>
</dbReference>
<dbReference type="Pfam" id="PF24758">
    <property type="entry name" value="LRR_At5g56370"/>
    <property type="match status" value="1"/>
</dbReference>
<evidence type="ECO:0008006" key="6">
    <source>
        <dbReference type="Google" id="ProtNLM"/>
    </source>
</evidence>
<feature type="domain" description="F-box/LRR-repeat protein 15/At3g58940/PEG3-like LRR" evidence="3">
    <location>
        <begin position="318"/>
        <end position="413"/>
    </location>
</feature>
<feature type="region of interest" description="Disordered" evidence="1">
    <location>
        <begin position="1"/>
        <end position="60"/>
    </location>
</feature>
<proteinExistence type="predicted"/>
<feature type="domain" description="F-box" evidence="2">
    <location>
        <begin position="62"/>
        <end position="102"/>
    </location>
</feature>
<evidence type="ECO:0000256" key="1">
    <source>
        <dbReference type="SAM" id="MobiDB-lite"/>
    </source>
</evidence>
<feature type="region of interest" description="Disordered" evidence="1">
    <location>
        <begin position="219"/>
        <end position="268"/>
    </location>
</feature>
<dbReference type="Pfam" id="PF00646">
    <property type="entry name" value="F-box"/>
    <property type="match status" value="1"/>
</dbReference>
<sequence length="662" mass="74336">MDDTTNMISSKKRPQENDKDDDTDLIASNEKRQRREGSRDDESDEKKPTSSSLLSCPNVDRISDLPENIMHNILSRLTFLEAARTSFLSKEWKRTWDTFPFTDFDGTPFLHACLQKEAKEEDNSAWIDIYSDSDDDEDSGSNSDSDSDREEKAKLIEIEGKNMISESTKAKYDIISSSDLHINRPVLSLIGTKLNFDVGSSSNLDHEDSSILEKARHNRNEGNNLISDSSSSDGSSYSSGSDLDDDDGEIDNISSSISSSSSDSDVNVEENEYYYGSDSEEEREDSIILHTAGLNRITGNKKDRTEAKDKYQKAVDASFKKLFRLEMSMLCDVDIDNGSLQFGCLKELYLSTFCAGNERTIPFLINCCPLIETLSLTKCSYVKDLYLRDSTKLKRVIVDSCFVQSIATEAPSLLIINNAAVVCKISSSSLETLEVSRMPPYASIEFDTPSPNPHTFKCFGMFSLANSTQRIVKLELFHPGCLTSPSFFKLRKNLGKFNQAKEIILHFSILEIKFELEDLKEQELPPPCEVKHLVLDVAGSTLTNYETLVNGLMWVFHPEFISVTSDELAQVIRGMLENQGRDALCCISCRHRCWRHELKDFDNETEGIKISDATPTSGLQELASSGQSITNCTAKLEEHIRTPVTLCPESSRIQLYKVTYIT</sequence>
<organism evidence="4 5">
    <name type="scientific">Turnera subulata</name>
    <dbReference type="NCBI Taxonomy" id="218843"/>
    <lineage>
        <taxon>Eukaryota</taxon>
        <taxon>Viridiplantae</taxon>
        <taxon>Streptophyta</taxon>
        <taxon>Embryophyta</taxon>
        <taxon>Tracheophyta</taxon>
        <taxon>Spermatophyta</taxon>
        <taxon>Magnoliopsida</taxon>
        <taxon>eudicotyledons</taxon>
        <taxon>Gunneridae</taxon>
        <taxon>Pentapetalae</taxon>
        <taxon>rosids</taxon>
        <taxon>fabids</taxon>
        <taxon>Malpighiales</taxon>
        <taxon>Passifloraceae</taxon>
        <taxon>Turnera</taxon>
    </lineage>
</organism>
<dbReference type="PANTHER" id="PTHR32212">
    <property type="entry name" value="CYCLIN-LIKE F-BOX"/>
    <property type="match status" value="1"/>
</dbReference>
<evidence type="ECO:0000259" key="2">
    <source>
        <dbReference type="Pfam" id="PF00646"/>
    </source>
</evidence>
<dbReference type="InterPro" id="IPR055411">
    <property type="entry name" value="LRR_FXL15/At3g58940/PEG3-like"/>
</dbReference>
<comment type="caution">
    <text evidence="4">The sequence shown here is derived from an EMBL/GenBank/DDBJ whole genome shotgun (WGS) entry which is preliminary data.</text>
</comment>
<dbReference type="OrthoDB" id="612216at2759"/>
<dbReference type="EMBL" id="JAKUCV010002909">
    <property type="protein sequence ID" value="KAJ4840993.1"/>
    <property type="molecule type" value="Genomic_DNA"/>
</dbReference>
<dbReference type="InterPro" id="IPR001810">
    <property type="entry name" value="F-box_dom"/>
</dbReference>
<feature type="compositionally biased region" description="Low complexity" evidence="1">
    <location>
        <begin position="251"/>
        <end position="265"/>
    </location>
</feature>
<name>A0A9Q0FZW1_9ROSI</name>
<feature type="compositionally biased region" description="Basic and acidic residues" evidence="1">
    <location>
        <begin position="29"/>
        <end position="48"/>
    </location>
</feature>
<dbReference type="AlphaFoldDB" id="A0A9Q0FZW1"/>
<evidence type="ECO:0000313" key="5">
    <source>
        <dbReference type="Proteomes" id="UP001141552"/>
    </source>
</evidence>
<feature type="non-terminal residue" evidence="4">
    <location>
        <position position="662"/>
    </location>
</feature>
<dbReference type="SUPFAM" id="SSF81383">
    <property type="entry name" value="F-box domain"/>
    <property type="match status" value="1"/>
</dbReference>
<dbReference type="InterPro" id="IPR036047">
    <property type="entry name" value="F-box-like_dom_sf"/>
</dbReference>
<reference evidence="4" key="2">
    <citation type="journal article" date="2023" name="Plants (Basel)">
        <title>Annotation of the Turnera subulata (Passifloraceae) Draft Genome Reveals the S-Locus Evolved after the Divergence of Turneroideae from Passifloroideae in a Stepwise Manner.</title>
        <authorList>
            <person name="Henning P.M."/>
            <person name="Roalson E.H."/>
            <person name="Mir W."/>
            <person name="McCubbin A.G."/>
            <person name="Shore J.S."/>
        </authorList>
    </citation>
    <scope>NUCLEOTIDE SEQUENCE</scope>
    <source>
        <strain evidence="4">F60SS</strain>
    </source>
</reference>
<dbReference type="PANTHER" id="PTHR32212:SF234">
    <property type="entry name" value="F-BOX_LRR-REPEAT PROTEIN 13-LIKE"/>
    <property type="match status" value="1"/>
</dbReference>
<dbReference type="Proteomes" id="UP001141552">
    <property type="component" value="Unassembled WGS sequence"/>
</dbReference>
<feature type="compositionally biased region" description="Low complexity" evidence="1">
    <location>
        <begin position="226"/>
        <end position="241"/>
    </location>
</feature>
<protein>
    <recommendedName>
        <fullName evidence="6">F-box domain-containing protein</fullName>
    </recommendedName>
</protein>
<gene>
    <name evidence="4" type="ORF">Tsubulata_044856</name>
</gene>